<dbReference type="PANTHER" id="PTHR13633:SF3">
    <property type="entry name" value="MITOCHONDRIAL TRANSCRIPTION RESCUE FACTOR 1"/>
    <property type="match status" value="1"/>
</dbReference>
<feature type="domain" description="RNA-binding S4" evidence="2">
    <location>
        <begin position="183"/>
        <end position="252"/>
    </location>
</feature>
<keyword evidence="1" id="KW-0694">RNA-binding</keyword>
<sequence length="262" mass="30266">MEEILQHFREDEQPFVIQAKEWIADVALRYTPKLTAFLDPRQIAIITSLVGHNGDVKVQTSGGFIEAERQRVLLYPDYFEPEKNDFELVVYELRYPAKFLQLKHGDVLGALMATGLDRGKFGDIRIDGEKIQFVIQKAFASFIMVNLESIHKAKVHLMEVTEEAHYLLPQDQWTEQYDTVSSLRLDTVIASVYKISRQKASQLIQAGKVKVNHQQQEQGTMELEEQDLISIRGFGRSMIRSIEGRTKKDKIRIVFGKLERKR</sequence>
<dbReference type="Gene3D" id="3.30.1370.160">
    <property type="match status" value="1"/>
</dbReference>
<protein>
    <submittedName>
        <fullName evidence="3">YlmH/Sll1252 family protein</fullName>
    </submittedName>
</protein>
<dbReference type="InterPro" id="IPR036986">
    <property type="entry name" value="S4_RNA-bd_sf"/>
</dbReference>
<gene>
    <name evidence="3" type="ORF">AAF454_00905</name>
</gene>
<dbReference type="SMART" id="SM00363">
    <property type="entry name" value="S4"/>
    <property type="match status" value="1"/>
</dbReference>
<proteinExistence type="predicted"/>
<evidence type="ECO:0000256" key="1">
    <source>
        <dbReference type="PROSITE-ProRule" id="PRU00182"/>
    </source>
</evidence>
<dbReference type="InterPro" id="IPR012677">
    <property type="entry name" value="Nucleotide-bd_a/b_plait_sf"/>
</dbReference>
<dbReference type="RefSeq" id="WP_342302580.1">
    <property type="nucleotide sequence ID" value="NZ_JBCEWA010000001.1"/>
</dbReference>
<keyword evidence="4" id="KW-1185">Reference proteome</keyword>
<organism evidence="3 4">
    <name type="scientific">Kurthia gibsonii</name>
    <dbReference type="NCBI Taxonomy" id="33946"/>
    <lineage>
        <taxon>Bacteria</taxon>
        <taxon>Bacillati</taxon>
        <taxon>Bacillota</taxon>
        <taxon>Bacilli</taxon>
        <taxon>Bacillales</taxon>
        <taxon>Caryophanaceae</taxon>
        <taxon>Kurthia</taxon>
    </lineage>
</organism>
<dbReference type="Pfam" id="PF01479">
    <property type="entry name" value="S4"/>
    <property type="match status" value="1"/>
</dbReference>
<dbReference type="InterPro" id="IPR048443">
    <property type="entry name" value="RqcP2_N"/>
</dbReference>
<dbReference type="InterPro" id="IPR002942">
    <property type="entry name" value="S4_RNA-bd"/>
</dbReference>
<evidence type="ECO:0000259" key="2">
    <source>
        <dbReference type="SMART" id="SM00363"/>
    </source>
</evidence>
<dbReference type="Pfam" id="PF17774">
    <property type="entry name" value="YlmH_RBD"/>
    <property type="match status" value="1"/>
</dbReference>
<dbReference type="PANTHER" id="PTHR13633">
    <property type="entry name" value="MITOCHONDRIAL TRANSCRIPTION RESCUE FACTOR 1"/>
    <property type="match status" value="1"/>
</dbReference>
<dbReference type="InterPro" id="IPR040591">
    <property type="entry name" value="RqcP2_RBD"/>
</dbReference>
<dbReference type="SUPFAM" id="SSF55174">
    <property type="entry name" value="Alpha-L RNA-binding motif"/>
    <property type="match status" value="1"/>
</dbReference>
<accession>A0ABU9LKN4</accession>
<reference evidence="3 4" key="1">
    <citation type="submission" date="2024-04" db="EMBL/GenBank/DDBJ databases">
        <authorList>
            <person name="Wu Y.S."/>
            <person name="Zhang L."/>
        </authorList>
    </citation>
    <scope>NUCLEOTIDE SEQUENCE [LARGE SCALE GENOMIC DNA]</scope>
    <source>
        <strain evidence="3 4">KG-01</strain>
    </source>
</reference>
<dbReference type="EMBL" id="JBCEWA010000001">
    <property type="protein sequence ID" value="MEL5986976.1"/>
    <property type="molecule type" value="Genomic_DNA"/>
</dbReference>
<dbReference type="Proteomes" id="UP001398420">
    <property type="component" value="Unassembled WGS sequence"/>
</dbReference>
<comment type="caution">
    <text evidence="3">The sequence shown here is derived from an EMBL/GenBank/DDBJ whole genome shotgun (WGS) entry which is preliminary data.</text>
</comment>
<dbReference type="CDD" id="cd00165">
    <property type="entry name" value="S4"/>
    <property type="match status" value="1"/>
</dbReference>
<evidence type="ECO:0000313" key="3">
    <source>
        <dbReference type="EMBL" id="MEL5986976.1"/>
    </source>
</evidence>
<dbReference type="Gene3D" id="3.10.290.10">
    <property type="entry name" value="RNA-binding S4 domain"/>
    <property type="match status" value="1"/>
</dbReference>
<evidence type="ECO:0000313" key="4">
    <source>
        <dbReference type="Proteomes" id="UP001398420"/>
    </source>
</evidence>
<dbReference type="PROSITE" id="PS50889">
    <property type="entry name" value="S4"/>
    <property type="match status" value="1"/>
</dbReference>
<name>A0ABU9LKN4_9BACL</name>
<dbReference type="Gene3D" id="3.30.70.330">
    <property type="match status" value="1"/>
</dbReference>
<dbReference type="Pfam" id="PF21278">
    <property type="entry name" value="YlmH_1st"/>
    <property type="match status" value="1"/>
</dbReference>